<keyword evidence="2" id="KW-0472">Membrane</keyword>
<dbReference type="AlphaFoldDB" id="A0A9Q1BQ75"/>
<dbReference type="Proteomes" id="UP001152320">
    <property type="component" value="Chromosome 13"/>
</dbReference>
<accession>A0A9Q1BQ75</accession>
<organism evidence="4 5">
    <name type="scientific">Holothuria leucospilota</name>
    <name type="common">Black long sea cucumber</name>
    <name type="synonym">Mertensiothuria leucospilota</name>
    <dbReference type="NCBI Taxonomy" id="206669"/>
    <lineage>
        <taxon>Eukaryota</taxon>
        <taxon>Metazoa</taxon>
        <taxon>Echinodermata</taxon>
        <taxon>Eleutherozoa</taxon>
        <taxon>Echinozoa</taxon>
        <taxon>Holothuroidea</taxon>
        <taxon>Aspidochirotacea</taxon>
        <taxon>Aspidochirotida</taxon>
        <taxon>Holothuriidae</taxon>
        <taxon>Holothuria</taxon>
    </lineage>
</organism>
<keyword evidence="2" id="KW-1133">Transmembrane helix</keyword>
<evidence type="ECO:0000313" key="4">
    <source>
        <dbReference type="EMBL" id="KAJ8030802.1"/>
    </source>
</evidence>
<keyword evidence="5" id="KW-1185">Reference proteome</keyword>
<evidence type="ECO:0000256" key="3">
    <source>
        <dbReference type="SAM" id="SignalP"/>
    </source>
</evidence>
<reference evidence="4" key="1">
    <citation type="submission" date="2021-10" db="EMBL/GenBank/DDBJ databases">
        <title>Tropical sea cucumber genome reveals ecological adaptation and Cuvierian tubules defense mechanism.</title>
        <authorList>
            <person name="Chen T."/>
        </authorList>
    </citation>
    <scope>NUCLEOTIDE SEQUENCE</scope>
    <source>
        <strain evidence="4">Nanhai2018</strain>
        <tissue evidence="4">Muscle</tissue>
    </source>
</reference>
<feature type="chain" id="PRO_5040395081" evidence="3">
    <location>
        <begin position="29"/>
        <end position="426"/>
    </location>
</feature>
<evidence type="ECO:0000313" key="5">
    <source>
        <dbReference type="Proteomes" id="UP001152320"/>
    </source>
</evidence>
<gene>
    <name evidence="4" type="ORF">HOLleu_27321</name>
</gene>
<feature type="region of interest" description="Disordered" evidence="1">
    <location>
        <begin position="335"/>
        <end position="354"/>
    </location>
</feature>
<proteinExistence type="predicted"/>
<feature type="signal peptide" evidence="3">
    <location>
        <begin position="1"/>
        <end position="28"/>
    </location>
</feature>
<name>A0A9Q1BQ75_HOLLE</name>
<keyword evidence="2" id="KW-0812">Transmembrane</keyword>
<comment type="caution">
    <text evidence="4">The sequence shown here is derived from an EMBL/GenBank/DDBJ whole genome shotgun (WGS) entry which is preliminary data.</text>
</comment>
<dbReference type="EMBL" id="JAIZAY010000013">
    <property type="protein sequence ID" value="KAJ8030802.1"/>
    <property type="molecule type" value="Genomic_DNA"/>
</dbReference>
<sequence>MRRFKMVLDQMHLFFMFLFLHVLWLCKSQEVFFGLKDRKGADQAILFGETSVTITCNVSCVGRASIRLMFKNNVIEPTSSGGSFVDLTFSVTDMAEDPYKCLLNYTTLDSEEVFKEVYFYLPLISDTEIPFCRRSGIAFAPYQEGDILSLQCFCYLPQTGTCEWVQVTRGIDTPVKINSTSTNSTNGIVNFVNATIGPLTNADKVRVFICSPTNTGRTKICRIGPMSSSDSNKVFSPNVQSTECKQNSATTMLMLSSSIVYHTTQIKKTTLTSNSHLETDAPVQPNFFSFEVILLASILIFILVLSIIVLICFVVLVKRNIRRNIRNNKYKVKTSTRKVNQPDKEQEAGETTDTIDRAYDVPPLTYAKTISPSVRPKYDCSGVDTFKVVEDGSSFNRSSTYTEVEREKEETDFSYLYATVDKKRKN</sequence>
<evidence type="ECO:0000256" key="2">
    <source>
        <dbReference type="SAM" id="Phobius"/>
    </source>
</evidence>
<evidence type="ECO:0000256" key="1">
    <source>
        <dbReference type="SAM" id="MobiDB-lite"/>
    </source>
</evidence>
<protein>
    <submittedName>
        <fullName evidence="4">Uncharacterized protein</fullName>
    </submittedName>
</protein>
<keyword evidence="3" id="KW-0732">Signal</keyword>
<feature type="transmembrane region" description="Helical" evidence="2">
    <location>
        <begin position="292"/>
        <end position="317"/>
    </location>
</feature>